<dbReference type="Proteomes" id="UP000094043">
    <property type="component" value="Chromosome 3"/>
</dbReference>
<feature type="compositionally biased region" description="Polar residues" evidence="2">
    <location>
        <begin position="403"/>
        <end position="427"/>
    </location>
</feature>
<gene>
    <name evidence="3" type="ORF">L203_102489</name>
</gene>
<keyword evidence="4" id="KW-1185">Reference proteome</keyword>
<evidence type="ECO:0000256" key="2">
    <source>
        <dbReference type="SAM" id="MobiDB-lite"/>
    </source>
</evidence>
<feature type="compositionally biased region" description="Basic and acidic residues" evidence="2">
    <location>
        <begin position="769"/>
        <end position="779"/>
    </location>
</feature>
<evidence type="ECO:0000313" key="4">
    <source>
        <dbReference type="Proteomes" id="UP000094043"/>
    </source>
</evidence>
<organism evidence="3 4">
    <name type="scientific">Cryptococcus depauperatus CBS 7841</name>
    <dbReference type="NCBI Taxonomy" id="1295531"/>
    <lineage>
        <taxon>Eukaryota</taxon>
        <taxon>Fungi</taxon>
        <taxon>Dikarya</taxon>
        <taxon>Basidiomycota</taxon>
        <taxon>Agaricomycotina</taxon>
        <taxon>Tremellomycetes</taxon>
        <taxon>Tremellales</taxon>
        <taxon>Cryptococcaceae</taxon>
        <taxon>Cryptococcus</taxon>
    </lineage>
</organism>
<protein>
    <submittedName>
        <fullName evidence="3">Uncharacterized protein</fullName>
    </submittedName>
</protein>
<dbReference type="EMBL" id="CP143786">
    <property type="protein sequence ID" value="WVN87311.1"/>
    <property type="molecule type" value="Genomic_DNA"/>
</dbReference>
<feature type="compositionally biased region" description="Basic and acidic residues" evidence="2">
    <location>
        <begin position="610"/>
        <end position="622"/>
    </location>
</feature>
<reference evidence="3" key="3">
    <citation type="submission" date="2024-01" db="EMBL/GenBank/DDBJ databases">
        <authorList>
            <person name="Coelho M.A."/>
            <person name="David-Palma M."/>
            <person name="Shea T."/>
            <person name="Sun S."/>
            <person name="Cuomo C.A."/>
            <person name="Heitman J."/>
        </authorList>
    </citation>
    <scope>NUCLEOTIDE SEQUENCE</scope>
    <source>
        <strain evidence="3">CBS 7841</strain>
    </source>
</reference>
<accession>A0AAJ8JS20</accession>
<feature type="coiled-coil region" evidence="1">
    <location>
        <begin position="79"/>
        <end position="140"/>
    </location>
</feature>
<feature type="region of interest" description="Disordered" evidence="2">
    <location>
        <begin position="577"/>
        <end position="632"/>
    </location>
</feature>
<keyword evidence="1" id="KW-0175">Coiled coil</keyword>
<feature type="region of interest" description="Disordered" evidence="2">
    <location>
        <begin position="760"/>
        <end position="779"/>
    </location>
</feature>
<reference evidence="3" key="2">
    <citation type="journal article" date="2022" name="Elife">
        <title>Obligate sexual reproduction of a homothallic fungus closely related to the Cryptococcus pathogenic species complex.</title>
        <authorList>
            <person name="Passer A.R."/>
            <person name="Clancey S.A."/>
            <person name="Shea T."/>
            <person name="David-Palma M."/>
            <person name="Averette A.F."/>
            <person name="Boekhout T."/>
            <person name="Porcel B.M."/>
            <person name="Nowrousian M."/>
            <person name="Cuomo C.A."/>
            <person name="Sun S."/>
            <person name="Heitman J."/>
            <person name="Coelho M.A."/>
        </authorList>
    </citation>
    <scope>NUCLEOTIDE SEQUENCE</scope>
    <source>
        <strain evidence="3">CBS 7841</strain>
    </source>
</reference>
<dbReference type="KEGG" id="cdep:91086701"/>
<evidence type="ECO:0000313" key="3">
    <source>
        <dbReference type="EMBL" id="WVN87311.1"/>
    </source>
</evidence>
<sequence length="832" mass="93074">MAYYPTYYCGHPVISQPALGNMPINVFVTSTPSSPPSHLVSSPAHQLHPFATYRGGQSGLPDSSIDEEERAVYDRLQAIRRYRQELEATRARETALRVQVEAEWRAKINERVIARELAYRQILEARIREANKRRANYAKIVEKRVAELRASKEAQRQHAMRHLSRYNYYTNSKASGERVLHEIDSLPGAIFGVRFSPEIEFESEEHDQCCHRPFTMPSKTPIVRGQPIRLMAESRTGKNSLQKTPCPDITRPKPRSASVSVALPLPVHKNLKVNLDRFCDGRQQISEPVKSTACPCKHQTYDQTSNAQVRANVSSTSSPSQPTLQLGDSKIFIANLINQYLDPSSSCREVSSHATDAENDVEQDLSKFLLDLGLQVASKKVSESNASLESNIMRESIFDTSKDLPSQNSSISTKTQLEPKTVTTQKVSVDEEKSAPASPSASSNDSQPVAFLGNFNDLLGHCLGLRLEKLPSDTSASSSLEQTSNKKVPEGLNEFLSQFGLVFELDDSPKEQKLDVKKPKPTEYSSLETDTESVIDESRLLQSLLDTNFINLQTMADKFGCDDACVDVCDSKQQHQQVKSCNQSRANLDKGKGVASGEKIPTTKNFVYEKSSELEKSDKKPQGDPMTSAYAANPIVALDNIALKERQSRGEESEPEDERAWGGSESKTGDSRRTDEQEVKPFSEEDLKMKQETSDTPRITKNHDEVLKTEKTQEATMTNKNKEELTQDSQVIDSKEPTGPSPIVSHHLTYAEIVHHVLGNETSHSVPPTEDKQQVSYTDHKETIPEAQTENFIGEHQLDTHSKQVPQSTYQQFHHVTVEEVDDEEEKGYEIV</sequence>
<proteinExistence type="predicted"/>
<dbReference type="AlphaFoldDB" id="A0AAJ8JS20"/>
<dbReference type="GeneID" id="91086701"/>
<dbReference type="RefSeq" id="XP_066068011.1">
    <property type="nucleotide sequence ID" value="XM_066211914.1"/>
</dbReference>
<feature type="compositionally biased region" description="Basic and acidic residues" evidence="2">
    <location>
        <begin position="701"/>
        <end position="713"/>
    </location>
</feature>
<reference evidence="3" key="1">
    <citation type="submission" date="2016-06" db="EMBL/GenBank/DDBJ databases">
        <authorList>
            <person name="Cuomo C."/>
            <person name="Litvintseva A."/>
            <person name="Heitman J."/>
            <person name="Chen Y."/>
            <person name="Sun S."/>
            <person name="Springer D."/>
            <person name="Dromer F."/>
            <person name="Young S."/>
            <person name="Zeng Q."/>
            <person name="Chapman S."/>
            <person name="Gujja S."/>
            <person name="Saif S."/>
            <person name="Birren B."/>
        </authorList>
    </citation>
    <scope>NUCLEOTIDE SEQUENCE</scope>
    <source>
        <strain evidence="3">CBS 7841</strain>
    </source>
</reference>
<feature type="compositionally biased region" description="Basic and acidic residues" evidence="2">
    <location>
        <begin position="667"/>
        <end position="695"/>
    </location>
</feature>
<evidence type="ECO:0000256" key="1">
    <source>
        <dbReference type="SAM" id="Coils"/>
    </source>
</evidence>
<feature type="region of interest" description="Disordered" evidence="2">
    <location>
        <begin position="399"/>
        <end position="447"/>
    </location>
</feature>
<feature type="region of interest" description="Disordered" evidence="2">
    <location>
        <begin position="236"/>
        <end position="255"/>
    </location>
</feature>
<name>A0AAJ8JS20_9TREE</name>
<feature type="region of interest" description="Disordered" evidence="2">
    <location>
        <begin position="646"/>
        <end position="745"/>
    </location>
</feature>
<feature type="compositionally biased region" description="Polar residues" evidence="2">
    <location>
        <begin position="577"/>
        <end position="586"/>
    </location>
</feature>